<dbReference type="AlphaFoldDB" id="A0A163JT42"/>
<comment type="caution">
    <text evidence="1">The sequence shown here is derived from an EMBL/GenBank/DDBJ whole genome shotgun (WGS) entry which is preliminary data.</text>
</comment>
<evidence type="ECO:0000313" key="2">
    <source>
        <dbReference type="Proteomes" id="UP000076837"/>
    </source>
</evidence>
<name>A0A163JT42_DIDRA</name>
<reference evidence="1 2" key="1">
    <citation type="journal article" date="2016" name="Sci. Rep.">
        <title>Draft genome sequencing and secretome analysis of fungal phytopathogen Ascochyta rabiei provides insight into the necrotrophic effector repertoire.</title>
        <authorList>
            <person name="Verma S."/>
            <person name="Gazara R.K."/>
            <person name="Nizam S."/>
            <person name="Parween S."/>
            <person name="Chattopadhyay D."/>
            <person name="Verma P.K."/>
        </authorList>
    </citation>
    <scope>NUCLEOTIDE SEQUENCE [LARGE SCALE GENOMIC DNA]</scope>
    <source>
        <strain evidence="1 2">ArDII</strain>
    </source>
</reference>
<protein>
    <submittedName>
        <fullName evidence="1">Uncharacterized protein</fullName>
    </submittedName>
</protein>
<accession>A0A163JT42</accession>
<dbReference type="EMBL" id="JYNV01000103">
    <property type="protein sequence ID" value="KZM26575.1"/>
    <property type="molecule type" value="Genomic_DNA"/>
</dbReference>
<sequence>MLVAPQKQRRAAGQGLIARLPNIANAFNQRFEDAPIRRQVYHKSKSQRLSQVPRTRDFTIFATETTAPNAGGNPRQQQWCTQQRSSRYPKARVWVQLENATDHTHPQALQLQDISLTQPYPANHDEGARTAKDEVNHSSISLPLKAPSCLLCFDEPGGIWLALEFPKDADVWKPSTSTIGRVSDMVSGG</sequence>
<gene>
    <name evidence="1" type="ORF">ST47_g2214</name>
</gene>
<dbReference type="Proteomes" id="UP000076837">
    <property type="component" value="Unassembled WGS sequence"/>
</dbReference>
<keyword evidence="2" id="KW-1185">Reference proteome</keyword>
<proteinExistence type="predicted"/>
<organism evidence="1 2">
    <name type="scientific">Didymella rabiei</name>
    <name type="common">Chickpea ascochyta blight fungus</name>
    <name type="synonym">Mycosphaerella rabiei</name>
    <dbReference type="NCBI Taxonomy" id="5454"/>
    <lineage>
        <taxon>Eukaryota</taxon>
        <taxon>Fungi</taxon>
        <taxon>Dikarya</taxon>
        <taxon>Ascomycota</taxon>
        <taxon>Pezizomycotina</taxon>
        <taxon>Dothideomycetes</taxon>
        <taxon>Pleosporomycetidae</taxon>
        <taxon>Pleosporales</taxon>
        <taxon>Pleosporineae</taxon>
        <taxon>Didymellaceae</taxon>
        <taxon>Ascochyta</taxon>
    </lineage>
</organism>
<evidence type="ECO:0000313" key="1">
    <source>
        <dbReference type="EMBL" id="KZM26575.1"/>
    </source>
</evidence>